<evidence type="ECO:0000313" key="4">
    <source>
        <dbReference type="EMBL" id="KWS05296.1"/>
    </source>
</evidence>
<evidence type="ECO:0000256" key="1">
    <source>
        <dbReference type="SAM" id="MobiDB-lite"/>
    </source>
</evidence>
<keyword evidence="5" id="KW-1185">Reference proteome</keyword>
<feature type="region of interest" description="Disordered" evidence="1">
    <location>
        <begin position="214"/>
        <end position="246"/>
    </location>
</feature>
<feature type="signal peptide" evidence="2">
    <location>
        <begin position="1"/>
        <end position="33"/>
    </location>
</feature>
<dbReference type="SMART" id="SM00867">
    <property type="entry name" value="YceI"/>
    <property type="match status" value="1"/>
</dbReference>
<feature type="compositionally biased region" description="Low complexity" evidence="1">
    <location>
        <begin position="218"/>
        <end position="228"/>
    </location>
</feature>
<sequence>MNPAATARSPGWRLRHRVAIVATLAWASAVAVAAPPAAGPPHALEQRPGEARSVETFDPEHTRFSFELRTRWGQKVAGQFPRYDGELTVLADGRHQVRIRLAAGAVVVGDSERYTRLARGERFFNAPRYPYIEFLSEPHSPDLARTGGPLRGRLTLHGVSRMETFILAPATCAKPGEDCDGIAHGSVSRDDYGLDGWQLALGDRVRFTMQVRLQSTQSKLAPPKSAVPKPAPSRNPDPVPAKPAER</sequence>
<protein>
    <recommendedName>
        <fullName evidence="3">Lipid/polyisoprenoid-binding YceI-like domain-containing protein</fullName>
    </recommendedName>
</protein>
<dbReference type="Proteomes" id="UP000023435">
    <property type="component" value="Unassembled WGS sequence"/>
</dbReference>
<dbReference type="Pfam" id="PF04264">
    <property type="entry name" value="YceI"/>
    <property type="match status" value="1"/>
</dbReference>
<dbReference type="EMBL" id="JAJA02000001">
    <property type="protein sequence ID" value="KWS05296.1"/>
    <property type="molecule type" value="Genomic_DNA"/>
</dbReference>
<comment type="caution">
    <text evidence="4">The sequence shown here is derived from an EMBL/GenBank/DDBJ whole genome shotgun (WGS) entry which is preliminary data.</text>
</comment>
<proteinExistence type="predicted"/>
<feature type="chain" id="PRO_5007131753" description="Lipid/polyisoprenoid-binding YceI-like domain-containing protein" evidence="2">
    <location>
        <begin position="34"/>
        <end position="246"/>
    </location>
</feature>
<organism evidence="4 5">
    <name type="scientific">Lysobacter capsici AZ78</name>
    <dbReference type="NCBI Taxonomy" id="1444315"/>
    <lineage>
        <taxon>Bacteria</taxon>
        <taxon>Pseudomonadati</taxon>
        <taxon>Pseudomonadota</taxon>
        <taxon>Gammaproteobacteria</taxon>
        <taxon>Lysobacterales</taxon>
        <taxon>Lysobacteraceae</taxon>
        <taxon>Lysobacter</taxon>
    </lineage>
</organism>
<gene>
    <name evidence="4" type="ORF">AZ78_2847</name>
</gene>
<name>A0A108UA07_9GAMM</name>
<reference evidence="4 5" key="1">
    <citation type="journal article" date="2014" name="Genome Announc.">
        <title>Draft Genome Sequence of Lysobacter capsici AZ78, a Bacterium Antagonistic to Plant-Pathogenic Oomycetes.</title>
        <authorList>
            <person name="Puopolo G."/>
            <person name="Sonego P."/>
            <person name="Engelen K."/>
            <person name="Pertot I."/>
        </authorList>
    </citation>
    <scope>NUCLEOTIDE SEQUENCE [LARGE SCALE GENOMIC DNA]</scope>
    <source>
        <strain evidence="4 5">AZ78</strain>
    </source>
</reference>
<dbReference type="AlphaFoldDB" id="A0A108UA07"/>
<feature type="compositionally biased region" description="Pro residues" evidence="1">
    <location>
        <begin position="229"/>
        <end position="246"/>
    </location>
</feature>
<dbReference type="PANTHER" id="PTHR34406:SF1">
    <property type="entry name" value="PROTEIN YCEI"/>
    <property type="match status" value="1"/>
</dbReference>
<keyword evidence="2" id="KW-0732">Signal</keyword>
<dbReference type="InterPro" id="IPR036761">
    <property type="entry name" value="TTHA0802/YceI-like_sf"/>
</dbReference>
<evidence type="ECO:0000256" key="2">
    <source>
        <dbReference type="SAM" id="SignalP"/>
    </source>
</evidence>
<dbReference type="InterPro" id="IPR007372">
    <property type="entry name" value="Lipid/polyisoprenoid-bd_YceI"/>
</dbReference>
<dbReference type="PANTHER" id="PTHR34406">
    <property type="entry name" value="PROTEIN YCEI"/>
    <property type="match status" value="1"/>
</dbReference>
<dbReference type="SUPFAM" id="SSF101874">
    <property type="entry name" value="YceI-like"/>
    <property type="match status" value="1"/>
</dbReference>
<feature type="domain" description="Lipid/polyisoprenoid-binding YceI-like" evidence="3">
    <location>
        <begin position="54"/>
        <end position="214"/>
    </location>
</feature>
<accession>A0A108UA07</accession>
<evidence type="ECO:0000259" key="3">
    <source>
        <dbReference type="SMART" id="SM00867"/>
    </source>
</evidence>
<dbReference type="Gene3D" id="2.40.128.110">
    <property type="entry name" value="Lipid/polyisoprenoid-binding, YceI-like"/>
    <property type="match status" value="1"/>
</dbReference>
<evidence type="ECO:0000313" key="5">
    <source>
        <dbReference type="Proteomes" id="UP000023435"/>
    </source>
</evidence>